<dbReference type="SUPFAM" id="SSF46626">
    <property type="entry name" value="Cytochrome c"/>
    <property type="match status" value="2"/>
</dbReference>
<keyword evidence="3 4" id="KW-0408">Iron</keyword>
<keyword evidence="1 4" id="KW-0349">Heme</keyword>
<dbReference type="RefSeq" id="WP_105909112.1">
    <property type="nucleotide sequence ID" value="NZ_NXGJ01000005.1"/>
</dbReference>
<dbReference type="InterPro" id="IPR036909">
    <property type="entry name" value="Cyt_c-like_dom_sf"/>
</dbReference>
<evidence type="ECO:0000313" key="9">
    <source>
        <dbReference type="Proteomes" id="UP000239065"/>
    </source>
</evidence>
<sequence length="332" mass="37110">MKKILTVAVCSALSISSLFASEVVKFDKKLIQERNNIGYKYEGEKLEYKIPDESTIPNNQFGDLIKYGKELVVHTYKHIGPEVKDKNMRFAGNNLSCQTCHLDAGTKEYSAPFVGIYGNFPQYRPRENVIGSLSDRINGCMERSMNGKPLPNSSKEMKAMEAYIYWLSQGVPVGAKVQGIGLAEVNRKMIQTTKADPVKGKAVYDVHCASCHGENGEGIKNEGLANGYLYPPLWGKDSYNKGAGMYRTLKAMDFIKANMPLGATHQNPILTDEEAYNVAVYMNLNEHERPEKAHREKDFPDAAVKAPDAYIQGKDSDDRRFGPFGQFIKTNK</sequence>
<evidence type="ECO:0000256" key="3">
    <source>
        <dbReference type="ARBA" id="ARBA00023004"/>
    </source>
</evidence>
<feature type="region of interest" description="Disordered" evidence="5">
    <location>
        <begin position="309"/>
        <end position="332"/>
    </location>
</feature>
<dbReference type="Proteomes" id="UP000239065">
    <property type="component" value="Unassembled WGS sequence"/>
</dbReference>
<dbReference type="AlphaFoldDB" id="A0A2S9SMY5"/>
<dbReference type="GO" id="GO:0020037">
    <property type="term" value="F:heme binding"/>
    <property type="evidence" value="ECO:0007669"/>
    <property type="project" value="InterPro"/>
</dbReference>
<proteinExistence type="predicted"/>
<dbReference type="Pfam" id="PF21342">
    <property type="entry name" value="SoxA-TsdA_cyt-c"/>
    <property type="match status" value="1"/>
</dbReference>
<feature type="chain" id="PRO_5015506515" evidence="6">
    <location>
        <begin position="21"/>
        <end position="332"/>
    </location>
</feature>
<dbReference type="Gene3D" id="1.10.760.10">
    <property type="entry name" value="Cytochrome c-like domain"/>
    <property type="match status" value="2"/>
</dbReference>
<dbReference type="GO" id="GO:0046872">
    <property type="term" value="F:metal ion binding"/>
    <property type="evidence" value="ECO:0007669"/>
    <property type="project" value="UniProtKB-KW"/>
</dbReference>
<evidence type="ECO:0000256" key="1">
    <source>
        <dbReference type="ARBA" id="ARBA00022617"/>
    </source>
</evidence>
<evidence type="ECO:0000256" key="6">
    <source>
        <dbReference type="SAM" id="SignalP"/>
    </source>
</evidence>
<keyword evidence="2 4" id="KW-0479">Metal-binding</keyword>
<dbReference type="Pfam" id="PF00034">
    <property type="entry name" value="Cytochrom_C"/>
    <property type="match status" value="1"/>
</dbReference>
<protein>
    <submittedName>
        <fullName evidence="8">Cytochrome C</fullName>
    </submittedName>
</protein>
<evidence type="ECO:0000256" key="2">
    <source>
        <dbReference type="ARBA" id="ARBA00022723"/>
    </source>
</evidence>
<feature type="signal peptide" evidence="6">
    <location>
        <begin position="1"/>
        <end position="20"/>
    </location>
</feature>
<name>A0A2S9SMY5_9BACT</name>
<dbReference type="InterPro" id="IPR051459">
    <property type="entry name" value="Cytochrome_c-type_DH"/>
</dbReference>
<feature type="domain" description="Cytochrome c" evidence="7">
    <location>
        <begin position="195"/>
        <end position="286"/>
    </location>
</feature>
<evidence type="ECO:0000313" key="8">
    <source>
        <dbReference type="EMBL" id="PRM87941.1"/>
    </source>
</evidence>
<evidence type="ECO:0000256" key="4">
    <source>
        <dbReference type="PROSITE-ProRule" id="PRU00433"/>
    </source>
</evidence>
<dbReference type="GO" id="GO:0009055">
    <property type="term" value="F:electron transfer activity"/>
    <property type="evidence" value="ECO:0007669"/>
    <property type="project" value="InterPro"/>
</dbReference>
<accession>A0A2S9SMY5</accession>
<organism evidence="8 9">
    <name type="scientific">Aliarcobacter cryaerophilus</name>
    <dbReference type="NCBI Taxonomy" id="28198"/>
    <lineage>
        <taxon>Bacteria</taxon>
        <taxon>Pseudomonadati</taxon>
        <taxon>Campylobacterota</taxon>
        <taxon>Epsilonproteobacteria</taxon>
        <taxon>Campylobacterales</taxon>
        <taxon>Arcobacteraceae</taxon>
        <taxon>Aliarcobacter</taxon>
    </lineage>
</organism>
<dbReference type="InterPro" id="IPR009056">
    <property type="entry name" value="Cyt_c-like_dom"/>
</dbReference>
<dbReference type="PANTHER" id="PTHR35008:SF4">
    <property type="entry name" value="BLL4482 PROTEIN"/>
    <property type="match status" value="1"/>
</dbReference>
<evidence type="ECO:0000256" key="5">
    <source>
        <dbReference type="SAM" id="MobiDB-lite"/>
    </source>
</evidence>
<dbReference type="EMBL" id="NXGJ01000005">
    <property type="protein sequence ID" value="PRM87941.1"/>
    <property type="molecule type" value="Genomic_DNA"/>
</dbReference>
<dbReference type="PANTHER" id="PTHR35008">
    <property type="entry name" value="BLL4482 PROTEIN-RELATED"/>
    <property type="match status" value="1"/>
</dbReference>
<gene>
    <name evidence="8" type="ORF">CJ669_05750</name>
</gene>
<evidence type="ECO:0000259" key="7">
    <source>
        <dbReference type="PROSITE" id="PS51007"/>
    </source>
</evidence>
<dbReference type="PROSITE" id="PS51007">
    <property type="entry name" value="CYTC"/>
    <property type="match status" value="1"/>
</dbReference>
<reference evidence="8 9" key="1">
    <citation type="submission" date="2017-09" db="EMBL/GenBank/DDBJ databases">
        <title>Reassesment of A. cryaerophilus.</title>
        <authorList>
            <person name="Perez-Cataluna A."/>
            <person name="Collado L."/>
            <person name="Salgado O."/>
            <person name="Lefinanco V."/>
            <person name="Figueras M.J."/>
        </authorList>
    </citation>
    <scope>NUCLEOTIDE SEQUENCE [LARGE SCALE GENOMIC DNA]</scope>
    <source>
        <strain evidence="8 9">LMG 9861</strain>
    </source>
</reference>
<keyword evidence="6" id="KW-0732">Signal</keyword>
<comment type="caution">
    <text evidence="8">The sequence shown here is derived from an EMBL/GenBank/DDBJ whole genome shotgun (WGS) entry which is preliminary data.</text>
</comment>